<dbReference type="VEuPathDB" id="CryptoDB:Cvel_12685"/>
<dbReference type="EMBL" id="CDMZ01005775">
    <property type="protein sequence ID" value="CEM54307.1"/>
    <property type="molecule type" value="Genomic_DNA"/>
</dbReference>
<reference evidence="2" key="1">
    <citation type="submission" date="2014-11" db="EMBL/GenBank/DDBJ databases">
        <authorList>
            <person name="Otto D Thomas"/>
            <person name="Naeem Raeece"/>
        </authorList>
    </citation>
    <scope>NUCLEOTIDE SEQUENCE</scope>
</reference>
<proteinExistence type="predicted"/>
<feature type="region of interest" description="Disordered" evidence="1">
    <location>
        <begin position="139"/>
        <end position="227"/>
    </location>
</feature>
<feature type="compositionally biased region" description="Polar residues" evidence="1">
    <location>
        <begin position="32"/>
        <end position="64"/>
    </location>
</feature>
<sequence length="227" mass="24383">MQRGAGRAYLQSEAMPSGPLTPKLVREESPWNEDSSPSAKREATPSTEQGSPTGLVTYHSSELNHTAESDERRRSTVGGQRGSVVSFHRATVTSILCYQPGCSPSAPLHAVAPKDVNEEVEGYVEALIKRDSERIKKGLVRRKFNQPSPESDGTTQDTGGRDSFLKPLPSPSLAPSSVTVPTRGVSPVTSGQRYADWSRQIAATESSSRPNTPDRPGSSNFFGGTGR</sequence>
<name>A0A0G4IB86_9ALVE</name>
<feature type="compositionally biased region" description="Polar residues" evidence="1">
    <location>
        <begin position="145"/>
        <end position="158"/>
    </location>
</feature>
<protein>
    <submittedName>
        <fullName evidence="2">Uncharacterized protein</fullName>
    </submittedName>
</protein>
<accession>A0A0G4IB86</accession>
<organism evidence="2">
    <name type="scientific">Chromera velia CCMP2878</name>
    <dbReference type="NCBI Taxonomy" id="1169474"/>
    <lineage>
        <taxon>Eukaryota</taxon>
        <taxon>Sar</taxon>
        <taxon>Alveolata</taxon>
        <taxon>Colpodellida</taxon>
        <taxon>Chromeraceae</taxon>
        <taxon>Chromera</taxon>
    </lineage>
</organism>
<feature type="compositionally biased region" description="Polar residues" evidence="1">
    <location>
        <begin position="201"/>
        <end position="227"/>
    </location>
</feature>
<gene>
    <name evidence="2" type="ORF">Cvel_12685</name>
</gene>
<feature type="region of interest" description="Disordered" evidence="1">
    <location>
        <begin position="1"/>
        <end position="84"/>
    </location>
</feature>
<evidence type="ECO:0000313" key="2">
    <source>
        <dbReference type="EMBL" id="CEM54307.1"/>
    </source>
</evidence>
<feature type="compositionally biased region" description="Basic and acidic residues" evidence="1">
    <location>
        <begin position="65"/>
        <end position="74"/>
    </location>
</feature>
<evidence type="ECO:0000256" key="1">
    <source>
        <dbReference type="SAM" id="MobiDB-lite"/>
    </source>
</evidence>
<dbReference type="AlphaFoldDB" id="A0A0G4IB86"/>
<dbReference type="PhylomeDB" id="A0A0G4IB86"/>
<feature type="compositionally biased region" description="Low complexity" evidence="1">
    <location>
        <begin position="171"/>
        <end position="182"/>
    </location>
</feature>